<feature type="transmembrane region" description="Helical" evidence="5">
    <location>
        <begin position="142"/>
        <end position="166"/>
    </location>
</feature>
<feature type="transmembrane region" description="Helical" evidence="5">
    <location>
        <begin position="471"/>
        <end position="490"/>
    </location>
</feature>
<comment type="subcellular location">
    <subcellularLocation>
        <location evidence="1">Membrane</location>
        <topology evidence="1">Multi-pass membrane protein</topology>
    </subcellularLocation>
</comment>
<proteinExistence type="predicted"/>
<evidence type="ECO:0000313" key="6">
    <source>
        <dbReference type="EMBL" id="TMW69546.1"/>
    </source>
</evidence>
<feature type="transmembrane region" description="Helical" evidence="5">
    <location>
        <begin position="409"/>
        <end position="432"/>
    </location>
</feature>
<feature type="transmembrane region" description="Helical" evidence="5">
    <location>
        <begin position="444"/>
        <end position="465"/>
    </location>
</feature>
<dbReference type="AlphaFoldDB" id="A0A8K1CTF7"/>
<evidence type="ECO:0008006" key="8">
    <source>
        <dbReference type="Google" id="ProtNLM"/>
    </source>
</evidence>
<evidence type="ECO:0000256" key="3">
    <source>
        <dbReference type="ARBA" id="ARBA00022989"/>
    </source>
</evidence>
<name>A0A8K1CTF7_PYTOL</name>
<keyword evidence="7" id="KW-1185">Reference proteome</keyword>
<feature type="transmembrane region" description="Helical" evidence="5">
    <location>
        <begin position="242"/>
        <end position="269"/>
    </location>
</feature>
<dbReference type="Pfam" id="PF13520">
    <property type="entry name" value="AA_permease_2"/>
    <property type="match status" value="1"/>
</dbReference>
<evidence type="ECO:0000256" key="1">
    <source>
        <dbReference type="ARBA" id="ARBA00004141"/>
    </source>
</evidence>
<keyword evidence="2 5" id="KW-0812">Transmembrane</keyword>
<feature type="transmembrane region" description="Helical" evidence="5">
    <location>
        <begin position="290"/>
        <end position="310"/>
    </location>
</feature>
<evidence type="ECO:0000313" key="7">
    <source>
        <dbReference type="Proteomes" id="UP000794436"/>
    </source>
</evidence>
<feature type="transmembrane region" description="Helical" evidence="5">
    <location>
        <begin position="384"/>
        <end position="403"/>
    </location>
</feature>
<reference evidence="6" key="1">
    <citation type="submission" date="2019-03" db="EMBL/GenBank/DDBJ databases">
        <title>Long read genome sequence of the mycoparasitic Pythium oligandrum ATCC 38472 isolated from sugarbeet rhizosphere.</title>
        <authorList>
            <person name="Gaulin E."/>
        </authorList>
    </citation>
    <scope>NUCLEOTIDE SEQUENCE</scope>
    <source>
        <strain evidence="6">ATCC 38472_TT</strain>
    </source>
</reference>
<keyword evidence="4 5" id="KW-0472">Membrane</keyword>
<feature type="transmembrane region" description="Helical" evidence="5">
    <location>
        <begin position="172"/>
        <end position="191"/>
    </location>
</feature>
<evidence type="ECO:0000256" key="5">
    <source>
        <dbReference type="SAM" id="Phobius"/>
    </source>
</evidence>
<organism evidence="6 7">
    <name type="scientific">Pythium oligandrum</name>
    <name type="common">Mycoparasitic fungus</name>
    <dbReference type="NCBI Taxonomy" id="41045"/>
    <lineage>
        <taxon>Eukaryota</taxon>
        <taxon>Sar</taxon>
        <taxon>Stramenopiles</taxon>
        <taxon>Oomycota</taxon>
        <taxon>Peronosporomycetes</taxon>
        <taxon>Pythiales</taxon>
        <taxon>Pythiaceae</taxon>
        <taxon>Pythium</taxon>
    </lineage>
</organism>
<protein>
    <recommendedName>
        <fullName evidence="8">Transmembrane protein</fullName>
    </recommendedName>
</protein>
<feature type="transmembrane region" description="Helical" evidence="5">
    <location>
        <begin position="198"/>
        <end position="222"/>
    </location>
</feature>
<dbReference type="InterPro" id="IPR002293">
    <property type="entry name" value="AA/rel_permease1"/>
</dbReference>
<dbReference type="PANTHER" id="PTHR43243">
    <property type="entry name" value="INNER MEMBRANE TRANSPORTER YGJI-RELATED"/>
    <property type="match status" value="1"/>
</dbReference>
<feature type="transmembrane region" description="Helical" evidence="5">
    <location>
        <begin position="337"/>
        <end position="363"/>
    </location>
</feature>
<evidence type="ECO:0000256" key="2">
    <source>
        <dbReference type="ARBA" id="ARBA00022692"/>
    </source>
</evidence>
<sequence length="688" mass="75568">MMPLPGLRENEFRQRTIQVTVPVESEPRGPVWAYPGQGTAKDLEVPQDQLQLLRKTAEEKPHQLGEWMSTSICGNDILSSVLYSSGQVAVKAGKLAPIPMMLVSLVLYFFRFIYEEVVTAIPLNGGSYNVLLNTTSKRVASFGAALGILSYLATAVVSSTSAVHYLSVEVDLPLVGSTVGLLFVFAVLNLMGIGESAVVAFGIFMHHIVVLSVLSVSCITYVAKNPGVFRENMNSPLPDIDFAGSVIDSNVGAAIFFGFSAGMLGITGFESSAQFVEEQKPGVFRKTLRNMWAFASGFNTVLSFMAIGVLPMNEIYEKKDTVLAEMGRTSAGHWLELWVAIDAFIVLSGAVLTAYVGITGLVRRLSCDRVLPAFLTKQNPWRKTNHFIILLFFIIASSLVIVLKADNSILAGVYTYAFLGLMALFSFGCMVMKAKRAEIPRDVHAPWWTCIFGFVFVIIGIFGNLLGDPKVLMYFALYLIVVVAIMMFMLERVTILKLVLAVMKSLFPSPSTRSDEGQERVHIQSHLSASTSLLDAMAQDASDMQRTGARGGRTITKAILDINDAPIVFFCKHPDMTIINKAILYVRKNEQTSNLLVVHMYNDDVDGGMESGSSMETRKEFENIIALFGHIYPKLKIDFVSLHGLFEPATVKWVSETMHVPTNMMFIAQPGDKSVHKVATLGLRVITG</sequence>
<accession>A0A8K1CTF7</accession>
<dbReference type="OrthoDB" id="1718410at2759"/>
<evidence type="ECO:0000256" key="4">
    <source>
        <dbReference type="ARBA" id="ARBA00023136"/>
    </source>
</evidence>
<dbReference type="GO" id="GO:0016020">
    <property type="term" value="C:membrane"/>
    <property type="evidence" value="ECO:0007669"/>
    <property type="project" value="UniProtKB-SubCell"/>
</dbReference>
<comment type="caution">
    <text evidence="6">The sequence shown here is derived from an EMBL/GenBank/DDBJ whole genome shotgun (WGS) entry which is preliminary data.</text>
</comment>
<dbReference type="Gene3D" id="1.20.1740.10">
    <property type="entry name" value="Amino acid/polyamine transporter I"/>
    <property type="match status" value="1"/>
</dbReference>
<keyword evidence="3 5" id="KW-1133">Transmembrane helix</keyword>
<dbReference type="Proteomes" id="UP000794436">
    <property type="component" value="Unassembled WGS sequence"/>
</dbReference>
<gene>
    <name evidence="6" type="ORF">Poli38472_001702</name>
</gene>
<dbReference type="PANTHER" id="PTHR43243:SF11">
    <property type="entry name" value="AMINO ACID PERMEASE_ SLC12A DOMAIN-CONTAINING PROTEIN"/>
    <property type="match status" value="1"/>
</dbReference>
<dbReference type="EMBL" id="SPLM01000001">
    <property type="protein sequence ID" value="TMW69546.1"/>
    <property type="molecule type" value="Genomic_DNA"/>
</dbReference>
<dbReference type="GO" id="GO:0015171">
    <property type="term" value="F:amino acid transmembrane transporter activity"/>
    <property type="evidence" value="ECO:0007669"/>
    <property type="project" value="TreeGrafter"/>
</dbReference>